<dbReference type="Pfam" id="PF13646">
    <property type="entry name" value="HEAT_2"/>
    <property type="match status" value="2"/>
</dbReference>
<dbReference type="AlphaFoldDB" id="A0A815RTP3"/>
<reference evidence="1" key="1">
    <citation type="submission" date="2021-02" db="EMBL/GenBank/DDBJ databases">
        <authorList>
            <person name="Nowell W R."/>
        </authorList>
    </citation>
    <scope>NUCLEOTIDE SEQUENCE</scope>
</reference>
<dbReference type="PANTHER" id="PTHR12697:SF20">
    <property type="entry name" value="HEAT REPEAT-CONTAINING PROTEIN 4"/>
    <property type="match status" value="1"/>
</dbReference>
<feature type="non-terminal residue" evidence="1">
    <location>
        <position position="1"/>
    </location>
</feature>
<proteinExistence type="predicted"/>
<dbReference type="Gene3D" id="1.25.10.10">
    <property type="entry name" value="Leucine-rich Repeat Variant"/>
    <property type="match status" value="3"/>
</dbReference>
<protein>
    <submittedName>
        <fullName evidence="1">Uncharacterized protein</fullName>
    </submittedName>
</protein>
<dbReference type="Proteomes" id="UP000663852">
    <property type="component" value="Unassembled WGS sequence"/>
</dbReference>
<dbReference type="SUPFAM" id="SSF48371">
    <property type="entry name" value="ARM repeat"/>
    <property type="match status" value="1"/>
</dbReference>
<dbReference type="PANTHER" id="PTHR12697">
    <property type="entry name" value="PBS LYASE HEAT-LIKE PROTEIN"/>
    <property type="match status" value="1"/>
</dbReference>
<accession>A0A815RTP3</accession>
<dbReference type="SMART" id="SM00567">
    <property type="entry name" value="EZ_HEAT"/>
    <property type="match status" value="9"/>
</dbReference>
<evidence type="ECO:0000313" key="2">
    <source>
        <dbReference type="Proteomes" id="UP000663852"/>
    </source>
</evidence>
<comment type="caution">
    <text evidence="1">The sequence shown here is derived from an EMBL/GenBank/DDBJ whole genome shotgun (WGS) entry which is preliminary data.</text>
</comment>
<dbReference type="OrthoDB" id="427509at2759"/>
<organism evidence="1 2">
    <name type="scientific">Adineta ricciae</name>
    <name type="common">Rotifer</name>
    <dbReference type="NCBI Taxonomy" id="249248"/>
    <lineage>
        <taxon>Eukaryota</taxon>
        <taxon>Metazoa</taxon>
        <taxon>Spiralia</taxon>
        <taxon>Gnathifera</taxon>
        <taxon>Rotifera</taxon>
        <taxon>Eurotatoria</taxon>
        <taxon>Bdelloidea</taxon>
        <taxon>Adinetida</taxon>
        <taxon>Adinetidae</taxon>
        <taxon>Adineta</taxon>
    </lineage>
</organism>
<evidence type="ECO:0000313" key="1">
    <source>
        <dbReference type="EMBL" id="CAF1480148.1"/>
    </source>
</evidence>
<dbReference type="InterPro" id="IPR016024">
    <property type="entry name" value="ARM-type_fold"/>
</dbReference>
<dbReference type="InterPro" id="IPR004155">
    <property type="entry name" value="PBS_lyase_HEAT"/>
</dbReference>
<name>A0A815RTP3_ADIRI</name>
<dbReference type="EMBL" id="CAJNOJ010000542">
    <property type="protein sequence ID" value="CAF1480148.1"/>
    <property type="molecule type" value="Genomic_DNA"/>
</dbReference>
<gene>
    <name evidence="1" type="ORF">EDS130_LOCUS41386</name>
</gene>
<dbReference type="InterPro" id="IPR011989">
    <property type="entry name" value="ARM-like"/>
</dbReference>
<sequence>LLKEAQKESGCKLKDCPDLFNVGLLKSYDSNSAGIGTRIEADKHYYFVHLSLQEHFAARYLANALNNNTRDQAMKFIREHKYNRIYQLVFTFLSGLLNDDQEPKCNRPFWDALLNEPLDMFGARHMALVIQCLDETGLPQAFTESKQLLEKITQWLEYALSSGSRHLSELFQQTLRTSNTICNEPLVQQTIIRLLNNQLLTNRDMILSFISNIPLTKPIPPLLQALREALRSNDVLVRRRACNALVRMGQKGATKEVIDGLLEALRSDNTSMKSAACDALGRMGEKGATKDVIDGLLEAFRSDDDSVRGKACGALGRMGEKAATKDVIDRLLEAFRSDDDSVRERACYALVRMGEKAATKEVIDGLLEALRSDNNHVRRWACDALVRMGEKGATKDVIDGLLEALRSDNTRMKSGACDALDRMGEKGATKDVIDGLLEAFRSDDDSVRERACGALGRMGEKAATNDVIDGLLEALRSDNDSVRKRACDALGCMGEKGATKDVIDGLLEALRGDDDSVRERACDALGCMGEKGATNDVINGLLEALRSVNDSVRERACYALVGMGEKGATKEVIDGLLDALKSDDGRARRFARHALVHIGEKIAAKEVIISLDCALEGEWSKKQESLTSYAFRMYEGVRDYLILMSALGVFWDPEFQTGDAGEIAMKCVQRELISPVRLVKVCIEKGEQMFLRGALYACVITETAVAIHGNCLCIYDREGVRKISIPPGSESLVDELRKGACRAIGQLDLKVHIDWNRA</sequence>
<dbReference type="GO" id="GO:0019135">
    <property type="term" value="F:deoxyhypusine monooxygenase activity"/>
    <property type="evidence" value="ECO:0007669"/>
    <property type="project" value="TreeGrafter"/>
</dbReference>